<dbReference type="InterPro" id="IPR002938">
    <property type="entry name" value="FAD-bd"/>
</dbReference>
<dbReference type="GeneID" id="54476765"/>
<dbReference type="PANTHER" id="PTHR46720:SF3">
    <property type="entry name" value="FAD-BINDING DOMAIN-CONTAINING PROTEIN-RELATED"/>
    <property type="match status" value="1"/>
</dbReference>
<evidence type="ECO:0000259" key="4">
    <source>
        <dbReference type="Pfam" id="PF01494"/>
    </source>
</evidence>
<dbReference type="Gene3D" id="3.50.50.60">
    <property type="entry name" value="FAD/NAD(P)-binding domain"/>
    <property type="match status" value="1"/>
</dbReference>
<dbReference type="InterPro" id="IPR051104">
    <property type="entry name" value="FAD_monoxygenase"/>
</dbReference>
<name>A0A6A6PHW8_9PEZI</name>
<keyword evidence="1" id="KW-0285">Flavoprotein</keyword>
<dbReference type="SUPFAM" id="SSF51905">
    <property type="entry name" value="FAD/NAD(P)-binding domain"/>
    <property type="match status" value="1"/>
</dbReference>
<dbReference type="GO" id="GO:0044550">
    <property type="term" value="P:secondary metabolite biosynthetic process"/>
    <property type="evidence" value="ECO:0007669"/>
    <property type="project" value="TreeGrafter"/>
</dbReference>
<gene>
    <name evidence="5" type="ORF">BDY17DRAFT_313848</name>
</gene>
<evidence type="ECO:0000256" key="3">
    <source>
        <dbReference type="ARBA" id="ARBA00023002"/>
    </source>
</evidence>
<organism evidence="5 6">
    <name type="scientific">Neohortaea acidophila</name>
    <dbReference type="NCBI Taxonomy" id="245834"/>
    <lineage>
        <taxon>Eukaryota</taxon>
        <taxon>Fungi</taxon>
        <taxon>Dikarya</taxon>
        <taxon>Ascomycota</taxon>
        <taxon>Pezizomycotina</taxon>
        <taxon>Dothideomycetes</taxon>
        <taxon>Dothideomycetidae</taxon>
        <taxon>Mycosphaerellales</taxon>
        <taxon>Teratosphaeriaceae</taxon>
        <taxon>Neohortaea</taxon>
    </lineage>
</organism>
<dbReference type="Proteomes" id="UP000799767">
    <property type="component" value="Unassembled WGS sequence"/>
</dbReference>
<dbReference type="RefSeq" id="XP_033585874.1">
    <property type="nucleotide sequence ID" value="XM_033735763.1"/>
</dbReference>
<feature type="domain" description="FAD-binding" evidence="4">
    <location>
        <begin position="292"/>
        <end position="355"/>
    </location>
</feature>
<reference evidence="5" key="1">
    <citation type="journal article" date="2020" name="Stud. Mycol.">
        <title>101 Dothideomycetes genomes: a test case for predicting lifestyles and emergence of pathogens.</title>
        <authorList>
            <person name="Haridas S."/>
            <person name="Albert R."/>
            <person name="Binder M."/>
            <person name="Bloem J."/>
            <person name="Labutti K."/>
            <person name="Salamov A."/>
            <person name="Andreopoulos B."/>
            <person name="Baker S."/>
            <person name="Barry K."/>
            <person name="Bills G."/>
            <person name="Bluhm B."/>
            <person name="Cannon C."/>
            <person name="Castanera R."/>
            <person name="Culley D."/>
            <person name="Daum C."/>
            <person name="Ezra D."/>
            <person name="Gonzalez J."/>
            <person name="Henrissat B."/>
            <person name="Kuo A."/>
            <person name="Liang C."/>
            <person name="Lipzen A."/>
            <person name="Lutzoni F."/>
            <person name="Magnuson J."/>
            <person name="Mondo S."/>
            <person name="Nolan M."/>
            <person name="Ohm R."/>
            <person name="Pangilinan J."/>
            <person name="Park H.-J."/>
            <person name="Ramirez L."/>
            <person name="Alfaro M."/>
            <person name="Sun H."/>
            <person name="Tritt A."/>
            <person name="Yoshinaga Y."/>
            <person name="Zwiers L.-H."/>
            <person name="Turgeon B."/>
            <person name="Goodwin S."/>
            <person name="Spatafora J."/>
            <person name="Crous P."/>
            <person name="Grigoriev I."/>
        </authorList>
    </citation>
    <scope>NUCLEOTIDE SEQUENCE</scope>
    <source>
        <strain evidence="5">CBS 113389</strain>
    </source>
</reference>
<protein>
    <recommendedName>
        <fullName evidence="4">FAD-binding domain-containing protein</fullName>
    </recommendedName>
</protein>
<dbReference type="Pfam" id="PF01494">
    <property type="entry name" value="FAD_binding_3"/>
    <property type="match status" value="1"/>
</dbReference>
<evidence type="ECO:0000256" key="1">
    <source>
        <dbReference type="ARBA" id="ARBA00022630"/>
    </source>
</evidence>
<accession>A0A6A6PHW8</accession>
<dbReference type="OrthoDB" id="16820at2759"/>
<keyword evidence="6" id="KW-1185">Reference proteome</keyword>
<dbReference type="PRINTS" id="PR00420">
    <property type="entry name" value="RNGMNOXGNASE"/>
</dbReference>
<evidence type="ECO:0000313" key="6">
    <source>
        <dbReference type="Proteomes" id="UP000799767"/>
    </source>
</evidence>
<evidence type="ECO:0000313" key="5">
    <source>
        <dbReference type="EMBL" id="KAF2479304.1"/>
    </source>
</evidence>
<dbReference type="EMBL" id="MU001642">
    <property type="protein sequence ID" value="KAF2479304.1"/>
    <property type="molecule type" value="Genomic_DNA"/>
</dbReference>
<keyword evidence="2" id="KW-0274">FAD</keyword>
<dbReference type="GO" id="GO:0071949">
    <property type="term" value="F:FAD binding"/>
    <property type="evidence" value="ECO:0007669"/>
    <property type="project" value="InterPro"/>
</dbReference>
<evidence type="ECO:0000256" key="2">
    <source>
        <dbReference type="ARBA" id="ARBA00022827"/>
    </source>
</evidence>
<proteinExistence type="predicted"/>
<sequence length="418" mass="45524">MPDPLRIAIVGGSVGGCTLALGLLKHPHIQFDVFERSTFRERGAGILIYPNGMNALRALGVDGDQMMKDAGAFRSAYQNAVVAYGEHKDKILWETSDGVQSVIRTNLLEQMLQRLPAERLHEHKLLVSIEEGASLTLHFADGSSYEADAVVGCDGIRSTIRGIILGPQHPAVPPVNTGFWDARAVVSSEKGLASFGSTVIKPESPRQGYRCGEGSIILFVSGPPGSMAAAIVGGKTGPGDEHITEWKTPITREFLERKYAKWGNQEYLEGVFECLLTPGAGPGVLFQQWESQPAPTYWRGRICMMGDAAHATTPWMGQGFSMVAEDAAVLTGLLGNVRAKEEVEYAFEAYDKTRRGGRPTFVVENSRLIAEIACGSQGFDPATIASNRIVEKYRWVWDGDVEKEVSGAVDYFEALKRS</sequence>
<keyword evidence="3" id="KW-0560">Oxidoreductase</keyword>
<dbReference type="GO" id="GO:0016491">
    <property type="term" value="F:oxidoreductase activity"/>
    <property type="evidence" value="ECO:0007669"/>
    <property type="project" value="UniProtKB-KW"/>
</dbReference>
<dbReference type="PROSITE" id="PS51257">
    <property type="entry name" value="PROKAR_LIPOPROTEIN"/>
    <property type="match status" value="1"/>
</dbReference>
<dbReference type="PANTHER" id="PTHR46720">
    <property type="entry name" value="HYDROXYLASE, PUTATIVE (AFU_ORTHOLOGUE AFUA_3G01460)-RELATED"/>
    <property type="match status" value="1"/>
</dbReference>
<dbReference type="InterPro" id="IPR036188">
    <property type="entry name" value="FAD/NAD-bd_sf"/>
</dbReference>
<dbReference type="AlphaFoldDB" id="A0A6A6PHW8"/>